<keyword evidence="6" id="KW-1185">Reference proteome</keyword>
<organism evidence="5 6">
    <name type="scientific">Mya arenaria</name>
    <name type="common">Soft-shell clam</name>
    <dbReference type="NCBI Taxonomy" id="6604"/>
    <lineage>
        <taxon>Eukaryota</taxon>
        <taxon>Metazoa</taxon>
        <taxon>Spiralia</taxon>
        <taxon>Lophotrochozoa</taxon>
        <taxon>Mollusca</taxon>
        <taxon>Bivalvia</taxon>
        <taxon>Autobranchia</taxon>
        <taxon>Heteroconchia</taxon>
        <taxon>Euheterodonta</taxon>
        <taxon>Imparidentia</taxon>
        <taxon>Neoheterodontei</taxon>
        <taxon>Myida</taxon>
        <taxon>Myoidea</taxon>
        <taxon>Myidae</taxon>
        <taxon>Mya</taxon>
    </lineage>
</organism>
<evidence type="ECO:0000313" key="5">
    <source>
        <dbReference type="EMBL" id="WAR27494.1"/>
    </source>
</evidence>
<dbReference type="EMBL" id="CP111026">
    <property type="protein sequence ID" value="WAR27494.1"/>
    <property type="molecule type" value="Genomic_DNA"/>
</dbReference>
<evidence type="ECO:0000313" key="4">
    <source>
        <dbReference type="EMBL" id="WAR27215.1"/>
    </source>
</evidence>
<keyword evidence="2" id="KW-0479">Metal-binding</keyword>
<dbReference type="EMBL" id="CP111026">
    <property type="protein sequence ID" value="WAR27215.1"/>
    <property type="molecule type" value="Genomic_DNA"/>
</dbReference>
<dbReference type="InterPro" id="IPR027806">
    <property type="entry name" value="HARBI1_dom"/>
</dbReference>
<gene>
    <name evidence="4" type="ORF">MAR_012919</name>
    <name evidence="5" type="ORF">MAR_013198</name>
</gene>
<reference evidence="5" key="1">
    <citation type="submission" date="2022-11" db="EMBL/GenBank/DDBJ databases">
        <title>Centuries of genome instability and evolution in soft-shell clam transmissible cancer (bioRxiv).</title>
        <authorList>
            <person name="Hart S.F.M."/>
            <person name="Yonemitsu M.A."/>
            <person name="Giersch R.M."/>
            <person name="Beal B.F."/>
            <person name="Arriagada G."/>
            <person name="Davis B.W."/>
            <person name="Ostrander E.A."/>
            <person name="Goff S.P."/>
            <person name="Metzger M.J."/>
        </authorList>
    </citation>
    <scope>NUCLEOTIDE SEQUENCE</scope>
    <source>
        <strain evidence="5">MELC-2E11</strain>
        <tissue evidence="5">Siphon/mantle</tissue>
    </source>
</reference>
<feature type="non-terminal residue" evidence="5">
    <location>
        <position position="1"/>
    </location>
</feature>
<protein>
    <submittedName>
        <fullName evidence="5">HARB1-like protein</fullName>
    </submittedName>
</protein>
<proteinExistence type="predicted"/>
<dbReference type="Proteomes" id="UP001164746">
    <property type="component" value="Chromosome 15"/>
</dbReference>
<comment type="cofactor">
    <cofactor evidence="1">
        <name>a divalent metal cation</name>
        <dbReference type="ChEBI" id="CHEBI:60240"/>
    </cofactor>
</comment>
<feature type="domain" description="DDE Tnp4" evidence="3">
    <location>
        <begin position="21"/>
        <end position="86"/>
    </location>
</feature>
<evidence type="ECO:0000313" key="6">
    <source>
        <dbReference type="Proteomes" id="UP001164746"/>
    </source>
</evidence>
<sequence>IFTHVNWRFAFSGFPNVIGLVDGNHIRINAPYQYKEDYVNRNGYHSINVQMVCDAGFRIQNVVVNWPGSVYDAPIFRQSSLCHDLE</sequence>
<name>A0ABY7G1V5_MYAAR</name>
<dbReference type="PRINTS" id="PR02086">
    <property type="entry name" value="PUTNUCHARBI1"/>
</dbReference>
<evidence type="ECO:0000256" key="1">
    <source>
        <dbReference type="ARBA" id="ARBA00001968"/>
    </source>
</evidence>
<accession>A0ABY7G1V5</accession>
<evidence type="ECO:0000259" key="3">
    <source>
        <dbReference type="Pfam" id="PF13359"/>
    </source>
</evidence>
<feature type="non-terminal residue" evidence="5">
    <location>
        <position position="86"/>
    </location>
</feature>
<evidence type="ECO:0000256" key="2">
    <source>
        <dbReference type="ARBA" id="ARBA00022723"/>
    </source>
</evidence>
<dbReference type="InterPro" id="IPR026103">
    <property type="entry name" value="HARBI1_animal"/>
</dbReference>
<dbReference type="Pfam" id="PF13359">
    <property type="entry name" value="DDE_Tnp_4"/>
    <property type="match status" value="1"/>
</dbReference>